<organism evidence="1 2">
    <name type="scientific">Thalictrum thalictroides</name>
    <name type="common">Rue-anemone</name>
    <name type="synonym">Anemone thalictroides</name>
    <dbReference type="NCBI Taxonomy" id="46969"/>
    <lineage>
        <taxon>Eukaryota</taxon>
        <taxon>Viridiplantae</taxon>
        <taxon>Streptophyta</taxon>
        <taxon>Embryophyta</taxon>
        <taxon>Tracheophyta</taxon>
        <taxon>Spermatophyta</taxon>
        <taxon>Magnoliopsida</taxon>
        <taxon>Ranunculales</taxon>
        <taxon>Ranunculaceae</taxon>
        <taxon>Thalictroideae</taxon>
        <taxon>Thalictrum</taxon>
    </lineage>
</organism>
<keyword evidence="2" id="KW-1185">Reference proteome</keyword>
<comment type="caution">
    <text evidence="1">The sequence shown here is derived from an EMBL/GenBank/DDBJ whole genome shotgun (WGS) entry which is preliminary data.</text>
</comment>
<dbReference type="OrthoDB" id="1640476at2759"/>
<proteinExistence type="predicted"/>
<accession>A0A7J6VE00</accession>
<dbReference type="Proteomes" id="UP000554482">
    <property type="component" value="Unassembled WGS sequence"/>
</dbReference>
<dbReference type="SUPFAM" id="SSF48452">
    <property type="entry name" value="TPR-like"/>
    <property type="match status" value="1"/>
</dbReference>
<name>A0A7J6VE00_THATH</name>
<evidence type="ECO:0000313" key="2">
    <source>
        <dbReference type="Proteomes" id="UP000554482"/>
    </source>
</evidence>
<evidence type="ECO:0000313" key="1">
    <source>
        <dbReference type="EMBL" id="KAF5182921.1"/>
    </source>
</evidence>
<reference evidence="1 2" key="1">
    <citation type="submission" date="2020-06" db="EMBL/GenBank/DDBJ databases">
        <title>Transcriptomic and genomic resources for Thalictrum thalictroides and T. hernandezii: Facilitating candidate gene discovery in an emerging model plant lineage.</title>
        <authorList>
            <person name="Arias T."/>
            <person name="Riano-Pachon D.M."/>
            <person name="Di Stilio V.S."/>
        </authorList>
    </citation>
    <scope>NUCLEOTIDE SEQUENCE [LARGE SCALE GENOMIC DNA]</scope>
    <source>
        <strain evidence="2">cv. WT478/WT964</strain>
        <tissue evidence="1">Leaves</tissue>
    </source>
</reference>
<protein>
    <submittedName>
        <fullName evidence="1">Uncharacterized protein</fullName>
    </submittedName>
</protein>
<dbReference type="EMBL" id="JABWDY010034139">
    <property type="protein sequence ID" value="KAF5182921.1"/>
    <property type="molecule type" value="Genomic_DNA"/>
</dbReference>
<dbReference type="InterPro" id="IPR011990">
    <property type="entry name" value="TPR-like_helical_dom_sf"/>
</dbReference>
<dbReference type="AlphaFoldDB" id="A0A7J6VE00"/>
<sequence length="289" mass="33082">MMLCRGTLSILNKGGGKQTQDYLWRTHGESLKIVVSEMEDRLVVIMQKLFDNGVEVALQELGQLEVKFPNSGFCKRFRAALLYQSNSLQDAVDNAELAVKWYPDCLEYRAFCAFLLFKGGGEYKEIIRHCEHALTKMDRGMEIDCEIINKIIPTPKKRTDRLRVLLGLLWSKCHKLMGGEEEEKEWVLEWPWPPYTQECWTGEHKDPNIEALINQVRGANLASTSEPEGMVNAQADAASISDNTNKLQKPKPWNHPLPITKTELNQMRAEFWENAPHSGGQKGMVDIYW</sequence>
<gene>
    <name evidence="1" type="ORF">FRX31_027489</name>
</gene>